<name>A0ABM7ZS79_STRNI</name>
<organism evidence="2 3">
    <name type="scientific">Streptomyces nigrescens</name>
    <dbReference type="NCBI Taxonomy" id="1920"/>
    <lineage>
        <taxon>Bacteria</taxon>
        <taxon>Bacillati</taxon>
        <taxon>Actinomycetota</taxon>
        <taxon>Actinomycetes</taxon>
        <taxon>Kitasatosporales</taxon>
        <taxon>Streptomycetaceae</taxon>
        <taxon>Streptomyces</taxon>
    </lineage>
</organism>
<protein>
    <submittedName>
        <fullName evidence="2">Uncharacterized protein</fullName>
    </submittedName>
</protein>
<accession>A0ABM7ZS79</accession>
<keyword evidence="3" id="KW-1185">Reference proteome</keyword>
<dbReference type="EMBL" id="AP026073">
    <property type="protein sequence ID" value="BDM69228.1"/>
    <property type="molecule type" value="Genomic_DNA"/>
</dbReference>
<proteinExistence type="predicted"/>
<evidence type="ECO:0000313" key="2">
    <source>
        <dbReference type="EMBL" id="BDM69228.1"/>
    </source>
</evidence>
<evidence type="ECO:0000313" key="3">
    <source>
        <dbReference type="Proteomes" id="UP001059597"/>
    </source>
</evidence>
<sequence length="123" mass="12951">MDEVLRRLYGEGSGEAEEAGREPPAAERGEKDSAGEEQRHVQEEINDVGRIADIEQGDIHGLAAARPGTEGKADDTGGPHPHQAQKNRPPGVTAEVGLGDCVGETAADHTEGQGNSEERHAKP</sequence>
<feature type="compositionally biased region" description="Basic and acidic residues" evidence="1">
    <location>
        <begin position="106"/>
        <end position="123"/>
    </location>
</feature>
<gene>
    <name evidence="2" type="ORF">HEK616_27150</name>
</gene>
<dbReference type="Proteomes" id="UP001059597">
    <property type="component" value="Chromosome"/>
</dbReference>
<feature type="compositionally biased region" description="Basic and acidic residues" evidence="1">
    <location>
        <begin position="18"/>
        <end position="43"/>
    </location>
</feature>
<reference evidence="2" key="1">
    <citation type="submission" date="2022-06" db="EMBL/GenBank/DDBJ databases">
        <title>Complete genome sequence of Streptomyces nigrescens HEK616.</title>
        <authorList>
            <person name="Asamizu S."/>
            <person name="Onaka H."/>
        </authorList>
    </citation>
    <scope>NUCLEOTIDE SEQUENCE</scope>
    <source>
        <strain evidence="2">HEK616</strain>
    </source>
</reference>
<evidence type="ECO:0000256" key="1">
    <source>
        <dbReference type="SAM" id="MobiDB-lite"/>
    </source>
</evidence>
<feature type="region of interest" description="Disordered" evidence="1">
    <location>
        <begin position="1"/>
        <end position="123"/>
    </location>
</feature>